<sequence length="169" mass="18676">MRIFSMNRYKKVMIAAATVVTLSTTMVGCSAPKEDASPKKTEQTQTDLGKKKVMADIEMTPKNFTYKQDDTFNEKGKELTVIPMHIANNTKSEFGVGAGDFHLETADGKKIDTFGYHDSFGDVIPAGKTLDGNAYFAIPKNGKNYTLVYHPTNAAKERTLKWTIGSPKK</sequence>
<protein>
    <submittedName>
        <fullName evidence="5">DUF4352 domain-containing protein</fullName>
    </submittedName>
</protein>
<dbReference type="AlphaFoldDB" id="A0A7X0TJH2"/>
<evidence type="ECO:0000256" key="2">
    <source>
        <dbReference type="SAM" id="MobiDB-lite"/>
    </source>
</evidence>
<organism evidence="5 6">
    <name type="scientific">Listeria booriae</name>
    <dbReference type="NCBI Taxonomy" id="1552123"/>
    <lineage>
        <taxon>Bacteria</taxon>
        <taxon>Bacillati</taxon>
        <taxon>Bacillota</taxon>
        <taxon>Bacilli</taxon>
        <taxon>Bacillales</taxon>
        <taxon>Listeriaceae</taxon>
        <taxon>Listeria</taxon>
    </lineage>
</organism>
<feature type="compositionally biased region" description="Basic and acidic residues" evidence="2">
    <location>
        <begin position="32"/>
        <end position="49"/>
    </location>
</feature>
<dbReference type="Pfam" id="PF11611">
    <property type="entry name" value="DUF4352"/>
    <property type="match status" value="1"/>
</dbReference>
<dbReference type="Proteomes" id="UP000532866">
    <property type="component" value="Unassembled WGS sequence"/>
</dbReference>
<dbReference type="InterPro" id="IPR029051">
    <property type="entry name" value="DUF4352"/>
</dbReference>
<proteinExistence type="predicted"/>
<accession>A0A7X0TJH2</accession>
<feature type="chain" id="PRO_5038517008" evidence="3">
    <location>
        <begin position="29"/>
        <end position="169"/>
    </location>
</feature>
<evidence type="ECO:0000259" key="4">
    <source>
        <dbReference type="Pfam" id="PF11611"/>
    </source>
</evidence>
<name>A0A7X0TJH2_9LIST</name>
<evidence type="ECO:0000313" key="6">
    <source>
        <dbReference type="Proteomes" id="UP000532866"/>
    </source>
</evidence>
<feature type="domain" description="DUF4352" evidence="4">
    <location>
        <begin position="48"/>
        <end position="153"/>
    </location>
</feature>
<dbReference type="Gene3D" id="2.60.40.1240">
    <property type="match status" value="1"/>
</dbReference>
<comment type="caution">
    <text evidence="5">The sequence shown here is derived from an EMBL/GenBank/DDBJ whole genome shotgun (WGS) entry which is preliminary data.</text>
</comment>
<feature type="region of interest" description="Disordered" evidence="2">
    <location>
        <begin position="30"/>
        <end position="49"/>
    </location>
</feature>
<gene>
    <name evidence="5" type="ORF">HB759_00020</name>
</gene>
<evidence type="ECO:0000256" key="1">
    <source>
        <dbReference type="ARBA" id="ARBA00022729"/>
    </source>
</evidence>
<reference evidence="5 6" key="1">
    <citation type="submission" date="2020-03" db="EMBL/GenBank/DDBJ databases">
        <title>Soil Listeria distribution.</title>
        <authorList>
            <person name="Liao J."/>
            <person name="Wiedmann M."/>
        </authorList>
    </citation>
    <scope>NUCLEOTIDE SEQUENCE [LARGE SCALE GENOMIC DNA]</scope>
    <source>
        <strain evidence="5 6">FSL L7-1833</strain>
    </source>
</reference>
<evidence type="ECO:0000256" key="3">
    <source>
        <dbReference type="SAM" id="SignalP"/>
    </source>
</evidence>
<dbReference type="PROSITE" id="PS51257">
    <property type="entry name" value="PROKAR_LIPOPROTEIN"/>
    <property type="match status" value="1"/>
</dbReference>
<dbReference type="InterPro" id="IPR029050">
    <property type="entry name" value="Immunoprotect_excell_Ig-like"/>
</dbReference>
<feature type="signal peptide" evidence="3">
    <location>
        <begin position="1"/>
        <end position="28"/>
    </location>
</feature>
<dbReference type="EMBL" id="JAAROL010000001">
    <property type="protein sequence ID" value="MBC1330318.1"/>
    <property type="molecule type" value="Genomic_DNA"/>
</dbReference>
<keyword evidence="1 3" id="KW-0732">Signal</keyword>
<evidence type="ECO:0000313" key="5">
    <source>
        <dbReference type="EMBL" id="MBC1330318.1"/>
    </source>
</evidence>